<dbReference type="Gene3D" id="1.10.1040.10">
    <property type="entry name" value="N-(1-d-carboxylethyl)-l-norvaline Dehydrogenase, domain 2"/>
    <property type="match status" value="1"/>
</dbReference>
<evidence type="ECO:0000256" key="11">
    <source>
        <dbReference type="ARBA" id="ARBA00069372"/>
    </source>
</evidence>
<feature type="binding site" evidence="13">
    <location>
        <position position="32"/>
    </location>
    <ligand>
        <name>NADPH</name>
        <dbReference type="ChEBI" id="CHEBI:57783"/>
    </ligand>
</feature>
<keyword evidence="2 13" id="KW-0444">Lipid biosynthesis</keyword>
<evidence type="ECO:0000256" key="9">
    <source>
        <dbReference type="ARBA" id="ARBA00052716"/>
    </source>
</evidence>
<feature type="binding site" evidence="15">
    <location>
        <position position="106"/>
    </location>
    <ligand>
        <name>substrate</name>
    </ligand>
</feature>
<dbReference type="SUPFAM" id="SSF51735">
    <property type="entry name" value="NAD(P)-binding Rossmann-fold domains"/>
    <property type="match status" value="1"/>
</dbReference>
<dbReference type="GO" id="GO:0008654">
    <property type="term" value="P:phospholipid biosynthetic process"/>
    <property type="evidence" value="ECO:0007669"/>
    <property type="project" value="UniProtKB-KW"/>
</dbReference>
<dbReference type="GO" id="GO:0005829">
    <property type="term" value="C:cytosol"/>
    <property type="evidence" value="ECO:0007669"/>
    <property type="project" value="TreeGrafter"/>
</dbReference>
<evidence type="ECO:0000256" key="13">
    <source>
        <dbReference type="HAMAP-Rule" id="MF_00394"/>
    </source>
</evidence>
<feature type="binding site" evidence="13">
    <location>
        <position position="137"/>
    </location>
    <ligand>
        <name>sn-glycerol 3-phosphate</name>
        <dbReference type="ChEBI" id="CHEBI:57597"/>
    </ligand>
</feature>
<comment type="pathway">
    <text evidence="13">Membrane lipid metabolism; glycerophospholipid metabolism.</text>
</comment>
<dbReference type="GO" id="GO:0005975">
    <property type="term" value="P:carbohydrate metabolic process"/>
    <property type="evidence" value="ECO:0007669"/>
    <property type="project" value="InterPro"/>
</dbReference>
<evidence type="ECO:0000256" key="15">
    <source>
        <dbReference type="PIRSR" id="PIRSR000114-2"/>
    </source>
</evidence>
<gene>
    <name evidence="13" type="primary">gpsA</name>
    <name evidence="20" type="ordered locus">Hoch_4050</name>
</gene>
<feature type="domain" description="Glycerol-3-phosphate dehydrogenase NAD-dependent N-terminal" evidence="18">
    <location>
        <begin position="4"/>
        <end position="160"/>
    </location>
</feature>
<comment type="catalytic activity">
    <reaction evidence="13">
        <text>sn-glycerol 3-phosphate + NAD(+) = dihydroxyacetone phosphate + NADH + H(+)</text>
        <dbReference type="Rhea" id="RHEA:11092"/>
        <dbReference type="ChEBI" id="CHEBI:15378"/>
        <dbReference type="ChEBI" id="CHEBI:57540"/>
        <dbReference type="ChEBI" id="CHEBI:57597"/>
        <dbReference type="ChEBI" id="CHEBI:57642"/>
        <dbReference type="ChEBI" id="CHEBI:57945"/>
        <dbReference type="EC" id="1.1.1.94"/>
    </reaction>
</comment>
<dbReference type="FunFam" id="1.10.1040.10:FF:000001">
    <property type="entry name" value="Glycerol-3-phosphate dehydrogenase [NAD(P)+]"/>
    <property type="match status" value="1"/>
</dbReference>
<feature type="binding site" evidence="15">
    <location>
        <begin position="256"/>
        <end position="257"/>
    </location>
    <ligand>
        <name>substrate</name>
    </ligand>
</feature>
<dbReference type="PANTHER" id="PTHR11728">
    <property type="entry name" value="GLYCEROL-3-PHOSPHATE DEHYDROGENASE"/>
    <property type="match status" value="1"/>
</dbReference>
<feature type="binding site" evidence="13">
    <location>
        <position position="49"/>
    </location>
    <ligand>
        <name>NADPH</name>
        <dbReference type="ChEBI" id="CHEBI:57783"/>
    </ligand>
</feature>
<dbReference type="SUPFAM" id="SSF48179">
    <property type="entry name" value="6-phosphogluconate dehydrogenase C-terminal domain-like"/>
    <property type="match status" value="1"/>
</dbReference>
<protein>
    <recommendedName>
        <fullName evidence="11 13">Glycerol-3-phosphate dehydrogenase [NAD(P)+]</fullName>
        <ecNumber evidence="10 13">1.1.1.94</ecNumber>
    </recommendedName>
    <alternativeName>
        <fullName evidence="13">NAD(P)(+)-dependent glycerol-3-phosphate dehydrogenase</fullName>
    </alternativeName>
    <alternativeName>
        <fullName evidence="12 13">NAD(P)H-dependent dihydroxyacetone-phosphate reductase</fullName>
    </alternativeName>
</protein>
<feature type="binding site" evidence="13">
    <location>
        <position position="141"/>
    </location>
    <ligand>
        <name>NADPH</name>
        <dbReference type="ChEBI" id="CHEBI:57783"/>
    </ligand>
</feature>
<dbReference type="InterPro" id="IPR036291">
    <property type="entry name" value="NAD(P)-bd_dom_sf"/>
</dbReference>
<dbReference type="GO" id="GO:0051287">
    <property type="term" value="F:NAD binding"/>
    <property type="evidence" value="ECO:0007669"/>
    <property type="project" value="InterPro"/>
</dbReference>
<feature type="binding site" evidence="13">
    <location>
        <position position="256"/>
    </location>
    <ligand>
        <name>sn-glycerol 3-phosphate</name>
        <dbReference type="ChEBI" id="CHEBI:57597"/>
    </ligand>
</feature>
<dbReference type="Gene3D" id="3.40.50.720">
    <property type="entry name" value="NAD(P)-binding Rossmann-like Domain"/>
    <property type="match status" value="1"/>
</dbReference>
<evidence type="ECO:0000313" key="21">
    <source>
        <dbReference type="Proteomes" id="UP000001880"/>
    </source>
</evidence>
<feature type="binding site" evidence="13">
    <location>
        <position position="280"/>
    </location>
    <ligand>
        <name>NADPH</name>
        <dbReference type="ChEBI" id="CHEBI:57783"/>
    </ligand>
</feature>
<feature type="domain" description="Glycerol-3-phosphate dehydrogenase NAD-dependent C-terminal" evidence="19">
    <location>
        <begin position="181"/>
        <end position="321"/>
    </location>
</feature>
<feature type="binding site" evidence="13">
    <location>
        <position position="139"/>
    </location>
    <ligand>
        <name>sn-glycerol 3-phosphate</name>
        <dbReference type="ChEBI" id="CHEBI:57597"/>
    </ligand>
</feature>
<dbReference type="OrthoDB" id="9812273at2"/>
<dbReference type="GO" id="GO:0141153">
    <property type="term" value="F:glycerol-3-phosphate dehydrogenase (NADP+) activity"/>
    <property type="evidence" value="ECO:0007669"/>
    <property type="project" value="RHEA"/>
</dbReference>
<dbReference type="PANTHER" id="PTHR11728:SF1">
    <property type="entry name" value="GLYCEROL-3-PHOSPHATE DEHYDROGENASE [NAD(+)] 2, CHLOROPLASTIC"/>
    <property type="match status" value="1"/>
</dbReference>
<feature type="binding site" evidence="13">
    <location>
        <position position="106"/>
    </location>
    <ligand>
        <name>NADPH</name>
        <dbReference type="ChEBI" id="CHEBI:57783"/>
    </ligand>
</feature>
<dbReference type="PROSITE" id="PS00957">
    <property type="entry name" value="NAD_G3PDH"/>
    <property type="match status" value="1"/>
</dbReference>
<evidence type="ECO:0000256" key="7">
    <source>
        <dbReference type="ARBA" id="ARBA00023209"/>
    </source>
</evidence>
<dbReference type="AlphaFoldDB" id="D0LJH5"/>
<feature type="binding site" evidence="16">
    <location>
        <position position="256"/>
    </location>
    <ligand>
        <name>NAD(+)</name>
        <dbReference type="ChEBI" id="CHEBI:57540"/>
    </ligand>
</feature>
<dbReference type="EMBL" id="CP001804">
    <property type="protein sequence ID" value="ACY16549.1"/>
    <property type="molecule type" value="Genomic_DNA"/>
</dbReference>
<comment type="catalytic activity">
    <reaction evidence="9">
        <text>sn-glycerol 3-phosphate + NADP(+) = dihydroxyacetone phosphate + NADPH + H(+)</text>
        <dbReference type="Rhea" id="RHEA:11096"/>
        <dbReference type="ChEBI" id="CHEBI:15378"/>
        <dbReference type="ChEBI" id="CHEBI:57597"/>
        <dbReference type="ChEBI" id="CHEBI:57642"/>
        <dbReference type="ChEBI" id="CHEBI:57783"/>
        <dbReference type="ChEBI" id="CHEBI:58349"/>
        <dbReference type="EC" id="1.1.1.94"/>
    </reaction>
    <physiologicalReaction direction="right-to-left" evidence="9">
        <dbReference type="Rhea" id="RHEA:11098"/>
    </physiologicalReaction>
</comment>
<keyword evidence="8 13" id="KW-1208">Phospholipid metabolism</keyword>
<proteinExistence type="inferred from homology"/>
<dbReference type="InterPro" id="IPR011128">
    <property type="entry name" value="G3P_DH_NAD-dep_N"/>
</dbReference>
<evidence type="ECO:0000256" key="8">
    <source>
        <dbReference type="ARBA" id="ARBA00023264"/>
    </source>
</evidence>
<evidence type="ECO:0000256" key="12">
    <source>
        <dbReference type="ARBA" id="ARBA00080511"/>
    </source>
</evidence>
<keyword evidence="5 13" id="KW-0520">NAD</keyword>
<accession>D0LJH5</accession>
<evidence type="ECO:0000256" key="2">
    <source>
        <dbReference type="ARBA" id="ARBA00022516"/>
    </source>
</evidence>
<feature type="binding site" evidence="13">
    <location>
        <position position="192"/>
    </location>
    <ligand>
        <name>sn-glycerol 3-phosphate</name>
        <dbReference type="ChEBI" id="CHEBI:57597"/>
    </ligand>
</feature>
<feature type="binding site" evidence="13">
    <location>
        <position position="106"/>
    </location>
    <ligand>
        <name>sn-glycerol 3-phosphate</name>
        <dbReference type="ChEBI" id="CHEBI:57597"/>
    </ligand>
</feature>
<feature type="active site" description="Proton acceptor" evidence="13 14">
    <location>
        <position position="192"/>
    </location>
</feature>
<evidence type="ECO:0000313" key="20">
    <source>
        <dbReference type="EMBL" id="ACY16549.1"/>
    </source>
</evidence>
<dbReference type="Pfam" id="PF07479">
    <property type="entry name" value="NAD_Gly3P_dh_C"/>
    <property type="match status" value="1"/>
</dbReference>
<dbReference type="NCBIfam" id="NF000940">
    <property type="entry name" value="PRK00094.1-2"/>
    <property type="match status" value="1"/>
</dbReference>
<feature type="binding site" evidence="16">
    <location>
        <position position="141"/>
    </location>
    <ligand>
        <name>NAD(+)</name>
        <dbReference type="ChEBI" id="CHEBI:57540"/>
    </ligand>
</feature>
<evidence type="ECO:0000256" key="5">
    <source>
        <dbReference type="ARBA" id="ARBA00023027"/>
    </source>
</evidence>
<dbReference type="HOGENOM" id="CLU_033449_0_2_7"/>
<organism evidence="20 21">
    <name type="scientific">Haliangium ochraceum (strain DSM 14365 / JCM 11303 / SMP-2)</name>
    <dbReference type="NCBI Taxonomy" id="502025"/>
    <lineage>
        <taxon>Bacteria</taxon>
        <taxon>Pseudomonadati</taxon>
        <taxon>Myxococcota</taxon>
        <taxon>Polyangia</taxon>
        <taxon>Haliangiales</taxon>
        <taxon>Kofleriaceae</taxon>
        <taxon>Haliangium</taxon>
    </lineage>
</organism>
<keyword evidence="6 13" id="KW-0443">Lipid metabolism</keyword>
<dbReference type="KEGG" id="hoh:Hoch_4050"/>
<dbReference type="Proteomes" id="UP000001880">
    <property type="component" value="Chromosome"/>
</dbReference>
<evidence type="ECO:0000256" key="14">
    <source>
        <dbReference type="PIRSR" id="PIRSR000114-1"/>
    </source>
</evidence>
<feature type="binding site" evidence="13">
    <location>
        <position position="245"/>
    </location>
    <ligand>
        <name>sn-glycerol 3-phosphate</name>
        <dbReference type="ChEBI" id="CHEBI:57597"/>
    </ligand>
</feature>
<dbReference type="GO" id="GO:0046168">
    <property type="term" value="P:glycerol-3-phosphate catabolic process"/>
    <property type="evidence" value="ECO:0007669"/>
    <property type="project" value="InterPro"/>
</dbReference>
<keyword evidence="21" id="KW-1185">Reference proteome</keyword>
<dbReference type="PRINTS" id="PR00077">
    <property type="entry name" value="GPDHDRGNASE"/>
</dbReference>
<dbReference type="HAMAP" id="MF_00394">
    <property type="entry name" value="NAD_Glyc3P_dehydrog"/>
    <property type="match status" value="1"/>
</dbReference>
<comment type="caution">
    <text evidence="13">Lacks conserved residue(s) required for the propagation of feature annotation.</text>
</comment>
<keyword evidence="4 13" id="KW-0560">Oxidoreductase</keyword>
<comment type="subcellular location">
    <subcellularLocation>
        <location evidence="13">Cytoplasm</location>
    </subcellularLocation>
</comment>
<dbReference type="eggNOG" id="COG0240">
    <property type="taxonomic scope" value="Bacteria"/>
</dbReference>
<dbReference type="GO" id="GO:0006650">
    <property type="term" value="P:glycerophospholipid metabolic process"/>
    <property type="evidence" value="ECO:0007669"/>
    <property type="project" value="UniProtKB-UniRule"/>
</dbReference>
<dbReference type="InterPro" id="IPR006168">
    <property type="entry name" value="G3P_DH_NAD-dep"/>
</dbReference>
<dbReference type="GO" id="GO:0141152">
    <property type="term" value="F:glycerol-3-phosphate dehydrogenase (NAD+) activity"/>
    <property type="evidence" value="ECO:0007669"/>
    <property type="project" value="RHEA"/>
</dbReference>
<comment type="function">
    <text evidence="13">Catalyzes the reduction of the glycolytic intermediate dihydroxyacetone phosphate (DHAP) to sn-glycerol 3-phosphate (G3P), the key precursor for phospholipid synthesis.</text>
</comment>
<feature type="binding site" evidence="13">
    <location>
        <position position="255"/>
    </location>
    <ligand>
        <name>sn-glycerol 3-phosphate</name>
        <dbReference type="ChEBI" id="CHEBI:57597"/>
    </ligand>
</feature>
<feature type="binding site" evidence="13">
    <location>
        <position position="257"/>
    </location>
    <ligand>
        <name>sn-glycerol 3-phosphate</name>
        <dbReference type="ChEBI" id="CHEBI:57597"/>
    </ligand>
</feature>
<feature type="binding site" evidence="16">
    <location>
        <begin position="8"/>
        <end position="13"/>
    </location>
    <ligand>
        <name>NAD(+)</name>
        <dbReference type="ChEBI" id="CHEBI:57540"/>
    </ligand>
</feature>
<feature type="binding site" evidence="13">
    <location>
        <position position="12"/>
    </location>
    <ligand>
        <name>NADPH</name>
        <dbReference type="ChEBI" id="CHEBI:57783"/>
    </ligand>
</feature>
<dbReference type="GO" id="GO:0046167">
    <property type="term" value="P:glycerol-3-phosphate biosynthetic process"/>
    <property type="evidence" value="ECO:0007669"/>
    <property type="project" value="UniProtKB-UniRule"/>
</dbReference>
<feature type="binding site" evidence="13">
    <location>
        <position position="11"/>
    </location>
    <ligand>
        <name>NADPH</name>
        <dbReference type="ChEBI" id="CHEBI:57783"/>
    </ligand>
</feature>
<reference evidence="20 21" key="1">
    <citation type="journal article" date="2010" name="Stand. Genomic Sci.">
        <title>Complete genome sequence of Haliangium ochraceum type strain (SMP-2).</title>
        <authorList>
            <consortium name="US DOE Joint Genome Institute (JGI-PGF)"/>
            <person name="Ivanova N."/>
            <person name="Daum C."/>
            <person name="Lang E."/>
            <person name="Abt B."/>
            <person name="Kopitz M."/>
            <person name="Saunders E."/>
            <person name="Lapidus A."/>
            <person name="Lucas S."/>
            <person name="Glavina Del Rio T."/>
            <person name="Nolan M."/>
            <person name="Tice H."/>
            <person name="Copeland A."/>
            <person name="Cheng J.F."/>
            <person name="Chen F."/>
            <person name="Bruce D."/>
            <person name="Goodwin L."/>
            <person name="Pitluck S."/>
            <person name="Mavromatis K."/>
            <person name="Pati A."/>
            <person name="Mikhailova N."/>
            <person name="Chen A."/>
            <person name="Palaniappan K."/>
            <person name="Land M."/>
            <person name="Hauser L."/>
            <person name="Chang Y.J."/>
            <person name="Jeffries C.D."/>
            <person name="Detter J.C."/>
            <person name="Brettin T."/>
            <person name="Rohde M."/>
            <person name="Goker M."/>
            <person name="Bristow J."/>
            <person name="Markowitz V."/>
            <person name="Eisen J.A."/>
            <person name="Hugenholtz P."/>
            <person name="Kyrpides N.C."/>
            <person name="Klenk H.P."/>
        </authorList>
    </citation>
    <scope>NUCLEOTIDE SEQUENCE [LARGE SCALE GENOMIC DNA]</scope>
    <source>
        <strain evidence="21">DSM 14365 / CIP 107738 / JCM 11303 / AJ 13395 / SMP-2</strain>
    </source>
</reference>
<feature type="binding site" evidence="13">
    <location>
        <position position="256"/>
    </location>
    <ligand>
        <name>NADPH</name>
        <dbReference type="ChEBI" id="CHEBI:57783"/>
    </ligand>
</feature>
<evidence type="ECO:0000256" key="6">
    <source>
        <dbReference type="ARBA" id="ARBA00023098"/>
    </source>
</evidence>
<evidence type="ECO:0000259" key="19">
    <source>
        <dbReference type="Pfam" id="PF07479"/>
    </source>
</evidence>
<dbReference type="STRING" id="502025.Hoch_4050"/>
<dbReference type="EC" id="1.1.1.94" evidence="10 13"/>
<dbReference type="FunFam" id="3.40.50.720:FF:000019">
    <property type="entry name" value="Glycerol-3-phosphate dehydrogenase [NAD(P)+]"/>
    <property type="match status" value="1"/>
</dbReference>
<evidence type="ECO:0000256" key="10">
    <source>
        <dbReference type="ARBA" id="ARBA00066687"/>
    </source>
</evidence>
<keyword evidence="13" id="KW-0547">Nucleotide-binding</keyword>
<evidence type="ECO:0000259" key="18">
    <source>
        <dbReference type="Pfam" id="PF01210"/>
    </source>
</evidence>
<keyword evidence="13" id="KW-0963">Cytoplasm</keyword>
<sequence>MAQLSVIGAGSYGTSLALVFAKAGHSVSMWCHEAELAERMQRTRENDIYLPGFALPPGISVSSELAEVVDGADIVLGVTPTHAVRKVLGEAAGHLSGSAIVVNCSKGLEEGTLGRVDEIYRDILPPHVYERAVYLSGPTFAKELAAGLPAALVVASRDADSAASVQHALSTDRLRLYTAPDVVGVLIGGALKNVVAIAAGMSDGMGLGLNARAAIITRGLAELTRLGTHVGADPLTFAGLSGMGDLVLTCSGDLSRNRQVGLALGAGKKRAEIVAEMRMVAEGVNTTRVARALAERLGVEAPITEVMHRVLFEDLPASAALADLTGRALRSERA</sequence>
<evidence type="ECO:0000256" key="17">
    <source>
        <dbReference type="RuleBase" id="RU000437"/>
    </source>
</evidence>
<dbReference type="PIRSF" id="PIRSF000114">
    <property type="entry name" value="Glycerol-3-P_dh"/>
    <property type="match status" value="1"/>
</dbReference>
<evidence type="ECO:0000256" key="1">
    <source>
        <dbReference type="ARBA" id="ARBA00011009"/>
    </source>
</evidence>
<keyword evidence="7 13" id="KW-0594">Phospholipid biosynthesis</keyword>
<keyword evidence="3 13" id="KW-0521">NADP</keyword>
<dbReference type="InterPro" id="IPR013328">
    <property type="entry name" value="6PGD_dom2"/>
</dbReference>
<dbReference type="InterPro" id="IPR008927">
    <property type="entry name" value="6-PGluconate_DH-like_C_sf"/>
</dbReference>
<dbReference type="InterPro" id="IPR006109">
    <property type="entry name" value="G3P_DH_NAD-dep_C"/>
</dbReference>
<dbReference type="UniPathway" id="UPA00940"/>
<evidence type="ECO:0000256" key="3">
    <source>
        <dbReference type="ARBA" id="ARBA00022857"/>
    </source>
</evidence>
<evidence type="ECO:0000256" key="4">
    <source>
        <dbReference type="ARBA" id="ARBA00023002"/>
    </source>
</evidence>
<comment type="similarity">
    <text evidence="1 13 17">Belongs to the NAD-dependent glycerol-3-phosphate dehydrogenase family.</text>
</comment>
<feature type="binding site" evidence="13">
    <location>
        <position position="282"/>
    </location>
    <ligand>
        <name>NADPH</name>
        <dbReference type="ChEBI" id="CHEBI:57783"/>
    </ligand>
</feature>
<dbReference type="NCBIfam" id="NF000942">
    <property type="entry name" value="PRK00094.1-4"/>
    <property type="match status" value="1"/>
</dbReference>
<evidence type="ECO:0000256" key="16">
    <source>
        <dbReference type="PIRSR" id="PIRSR000114-3"/>
    </source>
</evidence>
<dbReference type="RefSeq" id="WP_012829147.1">
    <property type="nucleotide sequence ID" value="NC_013440.1"/>
</dbReference>
<dbReference type="Pfam" id="PF01210">
    <property type="entry name" value="NAD_Gly3P_dh_N"/>
    <property type="match status" value="1"/>
</dbReference>
<name>D0LJH5_HALO1</name>